<keyword evidence="3" id="KW-1003">Cell membrane</keyword>
<evidence type="ECO:0000256" key="4">
    <source>
        <dbReference type="ARBA" id="ARBA00022692"/>
    </source>
</evidence>
<keyword evidence="10" id="KW-1185">Reference proteome</keyword>
<accession>A0A5R9G4K7</accession>
<evidence type="ECO:0000256" key="1">
    <source>
        <dbReference type="ARBA" id="ARBA00004651"/>
    </source>
</evidence>
<proteinExistence type="predicted"/>
<dbReference type="InterPro" id="IPR020846">
    <property type="entry name" value="MFS_dom"/>
</dbReference>
<dbReference type="OrthoDB" id="3268460at2"/>
<protein>
    <submittedName>
        <fullName evidence="9">MFS transporter</fullName>
    </submittedName>
</protein>
<feature type="domain" description="Major facilitator superfamily (MFS) profile" evidence="8">
    <location>
        <begin position="12"/>
        <end position="396"/>
    </location>
</feature>
<evidence type="ECO:0000256" key="3">
    <source>
        <dbReference type="ARBA" id="ARBA00022475"/>
    </source>
</evidence>
<dbReference type="PROSITE" id="PS50850">
    <property type="entry name" value="MFS"/>
    <property type="match status" value="1"/>
</dbReference>
<evidence type="ECO:0000259" key="8">
    <source>
        <dbReference type="PROSITE" id="PS50850"/>
    </source>
</evidence>
<dbReference type="InterPro" id="IPR011701">
    <property type="entry name" value="MFS"/>
</dbReference>
<dbReference type="InterPro" id="IPR036259">
    <property type="entry name" value="MFS_trans_sf"/>
</dbReference>
<sequence>MNLPSLRHFSKDMQVFMIASLINSAGSSLMWPLISMYAFDELGRSMSDAGFALVVFALGSICGQLAGGALYHRLGVKRLVVGSLSLVSAGLLALPFAGHSWPAFVALLGWIGWFNAMASPAIQSFIGFRFPERRAEMFNAVYVANNIGVAVGSAASGFLAEVSYALSFAANGVTSAGFAVFFLLYLKRTGAEAPARPAERKKKTGGYAPLANVRVYLFLALAGLALNVGNSVWNSGVSPFILSEGMPKSAYGLLWTLNGVLIFVAQPLIGLLRRTIAQSYTSQMTASAVLYAAGFACFLIVPSYAGMLLGMILATFGEMLIAPAVPAFLSEAGGKEAPLYLGIVGGVGSVGRVVGPYAMGFLYDGGGLPPVAWMAVAASVLAAGFYHLHTILYRNRPEAARPASDLYSKEIPS</sequence>
<feature type="transmembrane region" description="Helical" evidence="7">
    <location>
        <begin position="249"/>
        <end position="272"/>
    </location>
</feature>
<gene>
    <name evidence="9" type="ORF">FE782_16355</name>
</gene>
<dbReference type="PANTHER" id="PTHR23517">
    <property type="entry name" value="RESISTANCE PROTEIN MDTM, PUTATIVE-RELATED-RELATED"/>
    <property type="match status" value="1"/>
</dbReference>
<organism evidence="9 10">
    <name type="scientific">Paenibacillus antri</name>
    <dbReference type="NCBI Taxonomy" id="2582848"/>
    <lineage>
        <taxon>Bacteria</taxon>
        <taxon>Bacillati</taxon>
        <taxon>Bacillota</taxon>
        <taxon>Bacilli</taxon>
        <taxon>Bacillales</taxon>
        <taxon>Paenibacillaceae</taxon>
        <taxon>Paenibacillus</taxon>
    </lineage>
</organism>
<feature type="transmembrane region" description="Helical" evidence="7">
    <location>
        <begin position="165"/>
        <end position="186"/>
    </location>
</feature>
<feature type="transmembrane region" description="Helical" evidence="7">
    <location>
        <begin position="140"/>
        <end position="159"/>
    </location>
</feature>
<dbReference type="SUPFAM" id="SSF103473">
    <property type="entry name" value="MFS general substrate transporter"/>
    <property type="match status" value="1"/>
</dbReference>
<feature type="transmembrane region" description="Helical" evidence="7">
    <location>
        <begin position="307"/>
        <end position="327"/>
    </location>
</feature>
<keyword evidence="6 7" id="KW-0472">Membrane</keyword>
<evidence type="ECO:0000256" key="5">
    <source>
        <dbReference type="ARBA" id="ARBA00022989"/>
    </source>
</evidence>
<feature type="transmembrane region" description="Helical" evidence="7">
    <location>
        <begin position="207"/>
        <end position="229"/>
    </location>
</feature>
<evidence type="ECO:0000256" key="6">
    <source>
        <dbReference type="ARBA" id="ARBA00023136"/>
    </source>
</evidence>
<feature type="transmembrane region" description="Helical" evidence="7">
    <location>
        <begin position="371"/>
        <end position="388"/>
    </location>
</feature>
<feature type="transmembrane region" description="Helical" evidence="7">
    <location>
        <begin position="15"/>
        <end position="39"/>
    </location>
</feature>
<dbReference type="RefSeq" id="WP_138195292.1">
    <property type="nucleotide sequence ID" value="NZ_VCIW01000010.1"/>
</dbReference>
<dbReference type="Gene3D" id="1.20.1250.20">
    <property type="entry name" value="MFS general substrate transporter like domains"/>
    <property type="match status" value="1"/>
</dbReference>
<dbReference type="InterPro" id="IPR050171">
    <property type="entry name" value="MFS_Transporters"/>
</dbReference>
<feature type="transmembrane region" description="Helical" evidence="7">
    <location>
        <begin position="51"/>
        <end position="72"/>
    </location>
</feature>
<name>A0A5R9G4K7_9BACL</name>
<dbReference type="AlphaFoldDB" id="A0A5R9G4K7"/>
<dbReference type="Proteomes" id="UP000309676">
    <property type="component" value="Unassembled WGS sequence"/>
</dbReference>
<evidence type="ECO:0000256" key="2">
    <source>
        <dbReference type="ARBA" id="ARBA00022448"/>
    </source>
</evidence>
<comment type="caution">
    <text evidence="9">The sequence shown here is derived from an EMBL/GenBank/DDBJ whole genome shotgun (WGS) entry which is preliminary data.</text>
</comment>
<dbReference type="PANTHER" id="PTHR23517:SF10">
    <property type="entry name" value="MAJOR FACILITATOR SUPERFAMILY (MFS) PROFILE DOMAIN-CONTAINING PROTEIN"/>
    <property type="match status" value="1"/>
</dbReference>
<feature type="transmembrane region" description="Helical" evidence="7">
    <location>
        <begin position="103"/>
        <end position="128"/>
    </location>
</feature>
<feature type="transmembrane region" description="Helical" evidence="7">
    <location>
        <begin position="79"/>
        <end position="97"/>
    </location>
</feature>
<reference evidence="9 10" key="1">
    <citation type="submission" date="2019-05" db="EMBL/GenBank/DDBJ databases">
        <authorList>
            <person name="Narsing Rao M.P."/>
            <person name="Li W.J."/>
        </authorList>
    </citation>
    <scope>NUCLEOTIDE SEQUENCE [LARGE SCALE GENOMIC DNA]</scope>
    <source>
        <strain evidence="9 10">SYSU_K30003</strain>
    </source>
</reference>
<dbReference type="GO" id="GO:0005886">
    <property type="term" value="C:plasma membrane"/>
    <property type="evidence" value="ECO:0007669"/>
    <property type="project" value="UniProtKB-SubCell"/>
</dbReference>
<comment type="subcellular location">
    <subcellularLocation>
        <location evidence="1">Cell membrane</location>
        <topology evidence="1">Multi-pass membrane protein</topology>
    </subcellularLocation>
</comment>
<keyword evidence="2" id="KW-0813">Transport</keyword>
<feature type="transmembrane region" description="Helical" evidence="7">
    <location>
        <begin position="284"/>
        <end position="301"/>
    </location>
</feature>
<evidence type="ECO:0000313" key="10">
    <source>
        <dbReference type="Proteomes" id="UP000309676"/>
    </source>
</evidence>
<evidence type="ECO:0000313" key="9">
    <source>
        <dbReference type="EMBL" id="TLS51297.1"/>
    </source>
</evidence>
<keyword evidence="5 7" id="KW-1133">Transmembrane helix</keyword>
<dbReference type="EMBL" id="VCIW01000010">
    <property type="protein sequence ID" value="TLS51297.1"/>
    <property type="molecule type" value="Genomic_DNA"/>
</dbReference>
<keyword evidence="4 7" id="KW-0812">Transmembrane</keyword>
<feature type="transmembrane region" description="Helical" evidence="7">
    <location>
        <begin position="339"/>
        <end position="359"/>
    </location>
</feature>
<dbReference type="Pfam" id="PF07690">
    <property type="entry name" value="MFS_1"/>
    <property type="match status" value="1"/>
</dbReference>
<evidence type="ECO:0000256" key="7">
    <source>
        <dbReference type="SAM" id="Phobius"/>
    </source>
</evidence>
<dbReference type="GO" id="GO:0022857">
    <property type="term" value="F:transmembrane transporter activity"/>
    <property type="evidence" value="ECO:0007669"/>
    <property type="project" value="InterPro"/>
</dbReference>